<accession>A0A0E9WJ57</accession>
<proteinExistence type="predicted"/>
<reference evidence="1" key="1">
    <citation type="submission" date="2014-11" db="EMBL/GenBank/DDBJ databases">
        <authorList>
            <person name="Amaro Gonzalez C."/>
        </authorList>
    </citation>
    <scope>NUCLEOTIDE SEQUENCE</scope>
</reference>
<organism evidence="1">
    <name type="scientific">Anguilla anguilla</name>
    <name type="common">European freshwater eel</name>
    <name type="synonym">Muraena anguilla</name>
    <dbReference type="NCBI Taxonomy" id="7936"/>
    <lineage>
        <taxon>Eukaryota</taxon>
        <taxon>Metazoa</taxon>
        <taxon>Chordata</taxon>
        <taxon>Craniata</taxon>
        <taxon>Vertebrata</taxon>
        <taxon>Euteleostomi</taxon>
        <taxon>Actinopterygii</taxon>
        <taxon>Neopterygii</taxon>
        <taxon>Teleostei</taxon>
        <taxon>Anguilliformes</taxon>
        <taxon>Anguillidae</taxon>
        <taxon>Anguilla</taxon>
    </lineage>
</organism>
<dbReference type="AlphaFoldDB" id="A0A0E9WJ57"/>
<name>A0A0E9WJ57_ANGAN</name>
<reference evidence="1" key="2">
    <citation type="journal article" date="2015" name="Fish Shellfish Immunol.">
        <title>Early steps in the European eel (Anguilla anguilla)-Vibrio vulnificus interaction in the gills: Role of the RtxA13 toxin.</title>
        <authorList>
            <person name="Callol A."/>
            <person name="Pajuelo D."/>
            <person name="Ebbesson L."/>
            <person name="Teles M."/>
            <person name="MacKenzie S."/>
            <person name="Amaro C."/>
        </authorList>
    </citation>
    <scope>NUCLEOTIDE SEQUENCE</scope>
</reference>
<evidence type="ECO:0000313" key="1">
    <source>
        <dbReference type="EMBL" id="JAH89620.1"/>
    </source>
</evidence>
<dbReference type="EMBL" id="GBXM01018957">
    <property type="protein sequence ID" value="JAH89620.1"/>
    <property type="molecule type" value="Transcribed_RNA"/>
</dbReference>
<protein>
    <submittedName>
        <fullName evidence="1">Uncharacterized protein</fullName>
    </submittedName>
</protein>
<sequence length="60" mass="7382">MLVFFSSFISGYFWVWKKPRSFFLKSIFSLNIIMNYFKRYYEMRILSNLRDMNGNGLYTV</sequence>